<organism evidence="1 2">
    <name type="scientific">Propioniciclava tarda</name>
    <dbReference type="NCBI Taxonomy" id="433330"/>
    <lineage>
        <taxon>Bacteria</taxon>
        <taxon>Bacillati</taxon>
        <taxon>Actinomycetota</taxon>
        <taxon>Actinomycetes</taxon>
        <taxon>Propionibacteriales</taxon>
        <taxon>Propionibacteriaceae</taxon>
        <taxon>Propioniciclava</taxon>
    </lineage>
</organism>
<name>A0A4Q9KHH6_PROTD</name>
<proteinExistence type="predicted"/>
<comment type="caution">
    <text evidence="1">The sequence shown here is derived from an EMBL/GenBank/DDBJ whole genome shotgun (WGS) entry which is preliminary data.</text>
</comment>
<accession>A0A4Q9KHH6</accession>
<dbReference type="OrthoDB" id="5142626at2"/>
<dbReference type="EMBL" id="SDMR01000033">
    <property type="protein sequence ID" value="TBT91438.1"/>
    <property type="molecule type" value="Genomic_DNA"/>
</dbReference>
<reference evidence="1 2" key="1">
    <citation type="submission" date="2019-01" db="EMBL/GenBank/DDBJ databases">
        <title>Lactibacter flavus gen. nov., sp. nov., a novel bacterium of the family Propionibacteriaceae isolated from raw milk and dairy products.</title>
        <authorList>
            <person name="Huptas C."/>
            <person name="Wenning M."/>
            <person name="Breitenwieser F."/>
            <person name="Doll E."/>
            <person name="Von Neubeck M."/>
            <person name="Busse H.-J."/>
            <person name="Scherer S."/>
        </authorList>
    </citation>
    <scope>NUCLEOTIDE SEQUENCE [LARGE SCALE GENOMIC DNA]</scope>
    <source>
        <strain evidence="1 2">DSM 22130</strain>
    </source>
</reference>
<dbReference type="AlphaFoldDB" id="A0A4Q9KHH6"/>
<keyword evidence="2" id="KW-1185">Reference proteome</keyword>
<protein>
    <submittedName>
        <fullName evidence="1">Uncharacterized protein</fullName>
    </submittedName>
</protein>
<dbReference type="Proteomes" id="UP000291933">
    <property type="component" value="Unassembled WGS sequence"/>
</dbReference>
<evidence type="ECO:0000313" key="1">
    <source>
        <dbReference type="EMBL" id="TBT91438.1"/>
    </source>
</evidence>
<sequence length="183" mass="19566">MLYLVRGLATVLEGGAPEGWNPDTYSEARNLTEVAGVAEGVASLTLVPGNQESEVIDLTPHLAKRLAQAQPAARVVPGSVRGTVTGVDVSRGNRASIRLQTGRTVRAKFPDALRDDFRDALYGFVELVGEVKQDPHGSPYHVTVSTLRNIPVPAASWSDLLGSDPGATDGLPVLEYLRRLRGE</sequence>
<dbReference type="RefSeq" id="WP_131173176.1">
    <property type="nucleotide sequence ID" value="NZ_FXTL01000034.1"/>
</dbReference>
<evidence type="ECO:0000313" key="2">
    <source>
        <dbReference type="Proteomes" id="UP000291933"/>
    </source>
</evidence>
<gene>
    <name evidence="1" type="ORF">ET996_13995</name>
</gene>